<dbReference type="RefSeq" id="WP_052022887.1">
    <property type="nucleotide sequence ID" value="NZ_AXCW01000100.1"/>
</dbReference>
<feature type="transmembrane region" description="Helical" evidence="7">
    <location>
        <begin position="133"/>
        <end position="151"/>
    </location>
</feature>
<dbReference type="NCBIfam" id="TIGR00254">
    <property type="entry name" value="GGDEF"/>
    <property type="match status" value="1"/>
</dbReference>
<dbReference type="Pfam" id="PF05231">
    <property type="entry name" value="MASE1"/>
    <property type="match status" value="1"/>
</dbReference>
<accession>A0A021VQF9</accession>
<feature type="compositionally biased region" description="Basic residues" evidence="6">
    <location>
        <begin position="30"/>
        <end position="39"/>
    </location>
</feature>
<dbReference type="CDD" id="cd01949">
    <property type="entry name" value="GGDEF"/>
    <property type="match status" value="1"/>
</dbReference>
<dbReference type="InterPro" id="IPR035965">
    <property type="entry name" value="PAS-like_dom_sf"/>
</dbReference>
<feature type="transmembrane region" description="Helical" evidence="7">
    <location>
        <begin position="157"/>
        <end position="178"/>
    </location>
</feature>
<dbReference type="CDD" id="cd01948">
    <property type="entry name" value="EAL"/>
    <property type="match status" value="1"/>
</dbReference>
<dbReference type="InterPro" id="IPR043128">
    <property type="entry name" value="Rev_trsase/Diguanyl_cyclase"/>
</dbReference>
<dbReference type="InterPro" id="IPR013656">
    <property type="entry name" value="PAS_4"/>
</dbReference>
<dbReference type="InterPro" id="IPR007895">
    <property type="entry name" value="MASE1"/>
</dbReference>
<dbReference type="InterPro" id="IPR000014">
    <property type="entry name" value="PAS"/>
</dbReference>
<keyword evidence="5 7" id="KW-0472">Membrane</keyword>
<feature type="transmembrane region" description="Helical" evidence="7">
    <location>
        <begin position="84"/>
        <end position="104"/>
    </location>
</feature>
<dbReference type="InterPro" id="IPR029787">
    <property type="entry name" value="Nucleotide_cyclase"/>
</dbReference>
<dbReference type="NCBIfam" id="TIGR00229">
    <property type="entry name" value="sensory_box"/>
    <property type="match status" value="1"/>
</dbReference>
<feature type="transmembrane region" description="Helical" evidence="7">
    <location>
        <begin position="110"/>
        <end position="126"/>
    </location>
</feature>
<dbReference type="PANTHER" id="PTHR44757:SF2">
    <property type="entry name" value="BIOFILM ARCHITECTURE MAINTENANCE PROTEIN MBAA"/>
    <property type="match status" value="1"/>
</dbReference>
<proteinExistence type="predicted"/>
<comment type="subcellular location">
    <subcellularLocation>
        <location evidence="1">Cell membrane</location>
        <topology evidence="1">Multi-pass membrane protein</topology>
    </subcellularLocation>
</comment>
<dbReference type="Pfam" id="PF00990">
    <property type="entry name" value="GGDEF"/>
    <property type="match status" value="1"/>
</dbReference>
<dbReference type="SUPFAM" id="SSF55785">
    <property type="entry name" value="PYP-like sensor domain (PAS domain)"/>
    <property type="match status" value="1"/>
</dbReference>
<feature type="transmembrane region" description="Helical" evidence="7">
    <location>
        <begin position="190"/>
        <end position="214"/>
    </location>
</feature>
<keyword evidence="3 7" id="KW-0812">Transmembrane</keyword>
<name>A0A021VQF9_9CELL</name>
<feature type="region of interest" description="Disordered" evidence="6">
    <location>
        <begin position="1"/>
        <end position="74"/>
    </location>
</feature>
<dbReference type="SUPFAM" id="SSF55073">
    <property type="entry name" value="Nucleotide cyclase"/>
    <property type="match status" value="1"/>
</dbReference>
<sequence>MATSGPRGDRDGLEPWQHLDVPSRSWLPRGARRPGRRARAAVDEGPGSGAVALTGEQVRSLPGRAPAPDDGASRRPLVAPGGPVFLLLLALAVFGLAVTAVSFAHETGSVSAWWPAAGVGLLAFLATPPGRRWTVPVVVLVATGAANALAGRPLVPSVGYGLSNMLDVIVTGWWLVRGRNRAVLETVDDVVRLLVATGLGVLALGLGVGTTAALTGYGSFIASAGGAAASHAAAIVVMVPLGLAARHHGPRRSAVEVAAQSSLLATVVVLVYAFPTTLPLGYALVPALVWGALRFAPRAVATQLLAVGAAMTTLTALGGGPIAGADLQPQVTALFVQAHLLTLAVVALPLSVAANTRRHVIEGLAASERLFRQGFSESLVGMLLLRLCRGDGTPVHTVGGLDVVEVNAVAARLLGEPEERLLGTCWTSTLDEHDRGLLAEVVEGMVRGRVSGWRGEVEIPTPQGTRFLELALSPLPRSVGDGMFVAQMIDVTARREAEERLTAQALQDALTGLANRTLLRDRIGLALALLPDDPADDDAAAAATTAVLFCDLDDFKHVNDSAGHTVGDALLVEVGRRLRGLLGPGDLAARPGGDEFVLLRPVVGPGEAEALADQVIDALGRPIEVDGHVFAVGVSIGVVHGRRGSTAEDLLRDADAAMYAAKAGGKRRAVVYSDVHRERALRAVRLEAELRRALELGELRLHLQPVVDIRTGATIAAEALVRWQHPQRGLLPPGEWLDVAERCGLMPELGAWVLDEACTLAAAWTDDAPRPVTVHVNVSARQLEQEGFVDVVRGALVRSGLAPERLVLEFTETHLEEVSDALLQDLVSLRESGIGLAADDYGTGYSPLTRIIELPLSMIKIDKRFVGDMLEDVRSRAIVTTLVRLGQSLGLEVVAEGVETPQQAVQLSELGCASGQGYLWSRPVPPEEFTARLLPGTGTGYGGSYRAPWALPVREPSA</sequence>
<dbReference type="InterPro" id="IPR001633">
    <property type="entry name" value="EAL_dom"/>
</dbReference>
<evidence type="ECO:0000256" key="3">
    <source>
        <dbReference type="ARBA" id="ARBA00022692"/>
    </source>
</evidence>
<feature type="domain" description="EAL" evidence="8">
    <location>
        <begin position="683"/>
        <end position="937"/>
    </location>
</feature>
<evidence type="ECO:0000259" key="8">
    <source>
        <dbReference type="PROSITE" id="PS50883"/>
    </source>
</evidence>
<dbReference type="InterPro" id="IPR035919">
    <property type="entry name" value="EAL_sf"/>
</dbReference>
<dbReference type="GO" id="GO:0005886">
    <property type="term" value="C:plasma membrane"/>
    <property type="evidence" value="ECO:0007669"/>
    <property type="project" value="UniProtKB-SubCell"/>
</dbReference>
<gene>
    <name evidence="10" type="ORF">N866_01170</name>
</gene>
<feature type="transmembrane region" description="Helical" evidence="7">
    <location>
        <begin position="220"/>
        <end position="245"/>
    </location>
</feature>
<dbReference type="Gene3D" id="3.30.70.270">
    <property type="match status" value="1"/>
</dbReference>
<dbReference type="PANTHER" id="PTHR44757">
    <property type="entry name" value="DIGUANYLATE CYCLASE DGCP"/>
    <property type="match status" value="1"/>
</dbReference>
<evidence type="ECO:0000256" key="7">
    <source>
        <dbReference type="SAM" id="Phobius"/>
    </source>
</evidence>
<evidence type="ECO:0000313" key="10">
    <source>
        <dbReference type="EMBL" id="EYR63361.1"/>
    </source>
</evidence>
<dbReference type="Gene3D" id="3.20.20.450">
    <property type="entry name" value="EAL domain"/>
    <property type="match status" value="1"/>
</dbReference>
<feature type="transmembrane region" description="Helical" evidence="7">
    <location>
        <begin position="331"/>
        <end position="352"/>
    </location>
</feature>
<dbReference type="EMBL" id="AXCW01000100">
    <property type="protein sequence ID" value="EYR63361.1"/>
    <property type="molecule type" value="Genomic_DNA"/>
</dbReference>
<protein>
    <submittedName>
        <fullName evidence="10">Diguanylate cyclase</fullName>
    </submittedName>
</protein>
<dbReference type="Proteomes" id="UP000019753">
    <property type="component" value="Unassembled WGS sequence"/>
</dbReference>
<keyword evidence="4 7" id="KW-1133">Transmembrane helix</keyword>
<dbReference type="InterPro" id="IPR052155">
    <property type="entry name" value="Biofilm_reg_signaling"/>
</dbReference>
<dbReference type="SMART" id="SM00267">
    <property type="entry name" value="GGDEF"/>
    <property type="match status" value="1"/>
</dbReference>
<evidence type="ECO:0000256" key="1">
    <source>
        <dbReference type="ARBA" id="ARBA00004651"/>
    </source>
</evidence>
<dbReference type="AlphaFoldDB" id="A0A021VQF9"/>
<reference evidence="10 11" key="1">
    <citation type="submission" date="2014-01" db="EMBL/GenBank/DDBJ databases">
        <title>Actinotalea ferrariae CF5-4.</title>
        <authorList>
            <person name="Chen F."/>
            <person name="Li Y."/>
            <person name="Wang G."/>
        </authorList>
    </citation>
    <scope>NUCLEOTIDE SEQUENCE [LARGE SCALE GENOMIC DNA]</scope>
    <source>
        <strain evidence="10 11">CF5-4</strain>
    </source>
</reference>
<dbReference type="OrthoDB" id="23692at2"/>
<evidence type="ECO:0000256" key="4">
    <source>
        <dbReference type="ARBA" id="ARBA00022989"/>
    </source>
</evidence>
<dbReference type="SUPFAM" id="SSF141868">
    <property type="entry name" value="EAL domain-like"/>
    <property type="match status" value="1"/>
</dbReference>
<dbReference type="PROSITE" id="PS50883">
    <property type="entry name" value="EAL"/>
    <property type="match status" value="1"/>
</dbReference>
<evidence type="ECO:0000313" key="11">
    <source>
        <dbReference type="Proteomes" id="UP000019753"/>
    </source>
</evidence>
<dbReference type="Gene3D" id="3.30.450.20">
    <property type="entry name" value="PAS domain"/>
    <property type="match status" value="1"/>
</dbReference>
<comment type="caution">
    <text evidence="10">The sequence shown here is derived from an EMBL/GenBank/DDBJ whole genome shotgun (WGS) entry which is preliminary data.</text>
</comment>
<evidence type="ECO:0000256" key="6">
    <source>
        <dbReference type="SAM" id="MobiDB-lite"/>
    </source>
</evidence>
<feature type="domain" description="GGDEF" evidence="9">
    <location>
        <begin position="543"/>
        <end position="674"/>
    </location>
</feature>
<organism evidence="10 11">
    <name type="scientific">Actinotalea ferrariae CF5-4</name>
    <dbReference type="NCBI Taxonomy" id="948458"/>
    <lineage>
        <taxon>Bacteria</taxon>
        <taxon>Bacillati</taxon>
        <taxon>Actinomycetota</taxon>
        <taxon>Actinomycetes</taxon>
        <taxon>Micrococcales</taxon>
        <taxon>Cellulomonadaceae</taxon>
        <taxon>Actinotalea</taxon>
    </lineage>
</organism>
<keyword evidence="2" id="KW-1003">Cell membrane</keyword>
<evidence type="ECO:0000259" key="9">
    <source>
        <dbReference type="PROSITE" id="PS50887"/>
    </source>
</evidence>
<evidence type="ECO:0000256" key="2">
    <source>
        <dbReference type="ARBA" id="ARBA00022475"/>
    </source>
</evidence>
<dbReference type="SMART" id="SM00052">
    <property type="entry name" value="EAL"/>
    <property type="match status" value="1"/>
</dbReference>
<feature type="transmembrane region" description="Helical" evidence="7">
    <location>
        <begin position="257"/>
        <end position="274"/>
    </location>
</feature>
<feature type="transmembrane region" description="Helical" evidence="7">
    <location>
        <begin position="304"/>
        <end position="325"/>
    </location>
</feature>
<evidence type="ECO:0000256" key="5">
    <source>
        <dbReference type="ARBA" id="ARBA00023136"/>
    </source>
</evidence>
<dbReference type="Pfam" id="PF08448">
    <property type="entry name" value="PAS_4"/>
    <property type="match status" value="1"/>
</dbReference>
<keyword evidence="11" id="KW-1185">Reference proteome</keyword>
<dbReference type="PROSITE" id="PS50887">
    <property type="entry name" value="GGDEF"/>
    <property type="match status" value="1"/>
</dbReference>
<dbReference type="InterPro" id="IPR000160">
    <property type="entry name" value="GGDEF_dom"/>
</dbReference>
<dbReference type="Pfam" id="PF00563">
    <property type="entry name" value="EAL"/>
    <property type="match status" value="1"/>
</dbReference>